<feature type="compositionally biased region" description="Basic residues" evidence="1">
    <location>
        <begin position="62"/>
        <end position="91"/>
    </location>
</feature>
<sequence length="151" mass="17347">ISLGQPGPSTSSGLFLVQIPKNKTKTYQDEIFLTAPPRPDGGLHSPRRPDQTPPLRGQPQHPHPRRGQRHRGQHRHHRQPPGTGRHQRRERPRAGDRDQHADRTGRLRGGQDHGHRRGRREPVRRRGEERTGRRHPGPWECGLEFGQLNSQ</sequence>
<protein>
    <submittedName>
        <fullName evidence="2">Uncharacterized protein</fullName>
    </submittedName>
</protein>
<organism evidence="2 3">
    <name type="scientific">Lymnaea stagnalis</name>
    <name type="common">Great pond snail</name>
    <name type="synonym">Helix stagnalis</name>
    <dbReference type="NCBI Taxonomy" id="6523"/>
    <lineage>
        <taxon>Eukaryota</taxon>
        <taxon>Metazoa</taxon>
        <taxon>Spiralia</taxon>
        <taxon>Lophotrochozoa</taxon>
        <taxon>Mollusca</taxon>
        <taxon>Gastropoda</taxon>
        <taxon>Heterobranchia</taxon>
        <taxon>Euthyneura</taxon>
        <taxon>Panpulmonata</taxon>
        <taxon>Hygrophila</taxon>
        <taxon>Lymnaeoidea</taxon>
        <taxon>Lymnaeidae</taxon>
        <taxon>Lymnaea</taxon>
    </lineage>
</organism>
<dbReference type="EMBL" id="CAXITT010000126">
    <property type="protein sequence ID" value="CAL1532853.1"/>
    <property type="molecule type" value="Genomic_DNA"/>
</dbReference>
<reference evidence="2 3" key="1">
    <citation type="submission" date="2024-04" db="EMBL/GenBank/DDBJ databases">
        <authorList>
            <consortium name="Genoscope - CEA"/>
            <person name="William W."/>
        </authorList>
    </citation>
    <scope>NUCLEOTIDE SEQUENCE [LARGE SCALE GENOMIC DNA]</scope>
</reference>
<evidence type="ECO:0000256" key="1">
    <source>
        <dbReference type="SAM" id="MobiDB-lite"/>
    </source>
</evidence>
<feature type="compositionally biased region" description="Basic and acidic residues" evidence="1">
    <location>
        <begin position="120"/>
        <end position="131"/>
    </location>
</feature>
<evidence type="ECO:0000313" key="3">
    <source>
        <dbReference type="Proteomes" id="UP001497497"/>
    </source>
</evidence>
<evidence type="ECO:0000313" key="2">
    <source>
        <dbReference type="EMBL" id="CAL1532853.1"/>
    </source>
</evidence>
<accession>A0AAV2HL72</accession>
<comment type="caution">
    <text evidence="2">The sequence shown here is derived from an EMBL/GenBank/DDBJ whole genome shotgun (WGS) entry which is preliminary data.</text>
</comment>
<dbReference type="Proteomes" id="UP001497497">
    <property type="component" value="Unassembled WGS sequence"/>
</dbReference>
<feature type="region of interest" description="Disordered" evidence="1">
    <location>
        <begin position="27"/>
        <end position="151"/>
    </location>
</feature>
<name>A0AAV2HL72_LYMST</name>
<dbReference type="AlphaFoldDB" id="A0AAV2HL72"/>
<feature type="non-terminal residue" evidence="2">
    <location>
        <position position="1"/>
    </location>
</feature>
<gene>
    <name evidence="2" type="ORF">GSLYS_00006871001</name>
</gene>
<proteinExistence type="predicted"/>
<keyword evidence="3" id="KW-1185">Reference proteome</keyword>
<feature type="compositionally biased region" description="Basic and acidic residues" evidence="1">
    <location>
        <begin position="92"/>
        <end position="113"/>
    </location>
</feature>